<dbReference type="AlphaFoldDB" id="A0AAV9NWN9"/>
<sequence>MAEILLPIDHWAHNNAVDPKKDSVQNDGFLTGVKYLSAIVTVNEVLDDDLPPMVQSSPVTIRRPINFKTWPEFEFEVSFVSLFLSIESTDTSELLVPMSRSSRVDGLVDEPVRQSIFQEYLAYRSLVEPSLFHDRRNFGDRCRVEWETAFAGFRNIEDRNVQLCMAAWTALNMSLQDQCQTLTTENVALAIGVVAEMLNDFHEQSSPGERRRRLSHPSLTRLCHHTTQFRLFVTDLLTPSAIAGLKSRLHETLRGIYERAIWRETAYPENKAYLKIQSTCSGLSAMFYLAHMSTLVHLSPCSSSLKIMQRLVSVAAILQRDIVEIEASLVDNSLENYVLMTVDPSIKLLPSSLQSPCLAPSIKSSVNRYNKILHDVFRHYRHIHSDAELRHERTSADMLMDFLGAHLEWKIGFTQYLRQDNAAVEQCVDFCAIGTLQKILQDLK</sequence>
<accession>A0AAV9NWN9</accession>
<name>A0AAV9NWN9_9EURO</name>
<comment type="caution">
    <text evidence="1">The sequence shown here is derived from an EMBL/GenBank/DDBJ whole genome shotgun (WGS) entry which is preliminary data.</text>
</comment>
<organism evidence="1 2">
    <name type="scientific">Exophiala bonariae</name>
    <dbReference type="NCBI Taxonomy" id="1690606"/>
    <lineage>
        <taxon>Eukaryota</taxon>
        <taxon>Fungi</taxon>
        <taxon>Dikarya</taxon>
        <taxon>Ascomycota</taxon>
        <taxon>Pezizomycotina</taxon>
        <taxon>Eurotiomycetes</taxon>
        <taxon>Chaetothyriomycetidae</taxon>
        <taxon>Chaetothyriales</taxon>
        <taxon>Herpotrichiellaceae</taxon>
        <taxon>Exophiala</taxon>
    </lineage>
</organism>
<keyword evidence="2" id="KW-1185">Reference proteome</keyword>
<gene>
    <name evidence="1" type="ORF">LTR84_001193</name>
</gene>
<dbReference type="Proteomes" id="UP001358417">
    <property type="component" value="Unassembled WGS sequence"/>
</dbReference>
<protein>
    <recommendedName>
        <fullName evidence="3">Transcription factor domain-containing protein</fullName>
    </recommendedName>
</protein>
<reference evidence="1 2" key="1">
    <citation type="submission" date="2023-08" db="EMBL/GenBank/DDBJ databases">
        <title>Black Yeasts Isolated from many extreme environments.</title>
        <authorList>
            <person name="Coleine C."/>
            <person name="Stajich J.E."/>
            <person name="Selbmann L."/>
        </authorList>
    </citation>
    <scope>NUCLEOTIDE SEQUENCE [LARGE SCALE GENOMIC DNA]</scope>
    <source>
        <strain evidence="1 2">CCFEE 5792</strain>
    </source>
</reference>
<evidence type="ECO:0000313" key="2">
    <source>
        <dbReference type="Proteomes" id="UP001358417"/>
    </source>
</evidence>
<evidence type="ECO:0000313" key="1">
    <source>
        <dbReference type="EMBL" id="KAK5065355.1"/>
    </source>
</evidence>
<dbReference type="RefSeq" id="XP_064712679.1">
    <property type="nucleotide sequence ID" value="XM_064844819.1"/>
</dbReference>
<evidence type="ECO:0008006" key="3">
    <source>
        <dbReference type="Google" id="ProtNLM"/>
    </source>
</evidence>
<proteinExistence type="predicted"/>
<dbReference type="EMBL" id="JAVRRD010000001">
    <property type="protein sequence ID" value="KAK5065355.1"/>
    <property type="molecule type" value="Genomic_DNA"/>
</dbReference>
<dbReference type="GeneID" id="89969415"/>